<name>F0F6R9_9BACT</name>
<comment type="caution">
    <text evidence="2">The sequence shown here is derived from an EMBL/GenBank/DDBJ whole genome shotgun (WGS) entry which is preliminary data.</text>
</comment>
<keyword evidence="3" id="KW-1185">Reference proteome</keyword>
<gene>
    <name evidence="2" type="ORF">HMPREF9141_1112</name>
</gene>
<sequence length="81" mass="9548">MQLGFRTDPQKHPAASFQKGHGRSGLCDRKRKQKMPRRSATTQRVDKIPFNDRPMWIFRTRLHVFSARAGFTWHNFCIFAS</sequence>
<dbReference type="HOGENOM" id="CLU_2570949_0_0_10"/>
<accession>F0F6R9</accession>
<proteinExistence type="predicted"/>
<evidence type="ECO:0000313" key="2">
    <source>
        <dbReference type="EMBL" id="EGC20172.1"/>
    </source>
</evidence>
<reference evidence="2 3" key="1">
    <citation type="submission" date="2011-01" db="EMBL/GenBank/DDBJ databases">
        <authorList>
            <person name="Muzny D."/>
            <person name="Qin X."/>
            <person name="Deng J."/>
            <person name="Jiang H."/>
            <person name="Liu Y."/>
            <person name="Qu J."/>
            <person name="Song X.-Z."/>
            <person name="Zhang L."/>
            <person name="Thornton R."/>
            <person name="Coyle M."/>
            <person name="Francisco L."/>
            <person name="Jackson L."/>
            <person name="Javaid M."/>
            <person name="Korchina V."/>
            <person name="Kovar C."/>
            <person name="Mata R."/>
            <person name="Mathew T."/>
            <person name="Ngo R."/>
            <person name="Nguyen L."/>
            <person name="Nguyen N."/>
            <person name="Okwuonu G."/>
            <person name="Ongeri F."/>
            <person name="Pham C."/>
            <person name="Simmons D."/>
            <person name="Wilczek-Boney K."/>
            <person name="Hale W."/>
            <person name="Jakkamsetti A."/>
            <person name="Pham P."/>
            <person name="Ruth R."/>
            <person name="San Lucas F."/>
            <person name="Warren J."/>
            <person name="Zhang J."/>
            <person name="Zhao Z."/>
            <person name="Zhou C."/>
            <person name="Zhu D."/>
            <person name="Lee S."/>
            <person name="Bess C."/>
            <person name="Blankenburg K."/>
            <person name="Forbes L."/>
            <person name="Fu Q."/>
            <person name="Gubbala S."/>
            <person name="Hirani K."/>
            <person name="Jayaseelan J.C."/>
            <person name="Lara F."/>
            <person name="Munidasa M."/>
            <person name="Palculict T."/>
            <person name="Patil S."/>
            <person name="Pu L.-L."/>
            <person name="Saada N."/>
            <person name="Tang L."/>
            <person name="Weissenberger G."/>
            <person name="Zhu Y."/>
            <person name="Hemphill L."/>
            <person name="Shang Y."/>
            <person name="Youmans B."/>
            <person name="Ayvaz T."/>
            <person name="Ross M."/>
            <person name="Santibanez J."/>
            <person name="Aqrawi P."/>
            <person name="Gross S."/>
            <person name="Joshi V."/>
            <person name="Fowler G."/>
            <person name="Nazareth L."/>
            <person name="Reid J."/>
            <person name="Worley K."/>
            <person name="Petrosino J."/>
            <person name="Highlander S."/>
            <person name="Gibbs R."/>
        </authorList>
    </citation>
    <scope>NUCLEOTIDE SEQUENCE [LARGE SCALE GENOMIC DNA]</scope>
    <source>
        <strain evidence="2 3">DSM 16608</strain>
    </source>
</reference>
<evidence type="ECO:0000256" key="1">
    <source>
        <dbReference type="SAM" id="MobiDB-lite"/>
    </source>
</evidence>
<dbReference type="Proteomes" id="UP000005697">
    <property type="component" value="Unassembled WGS sequence"/>
</dbReference>
<protein>
    <submittedName>
        <fullName evidence="2">Uncharacterized protein</fullName>
    </submittedName>
</protein>
<dbReference type="EMBL" id="AEWX01000017">
    <property type="protein sequence ID" value="EGC20172.1"/>
    <property type="molecule type" value="Genomic_DNA"/>
</dbReference>
<evidence type="ECO:0000313" key="3">
    <source>
        <dbReference type="Proteomes" id="UP000005697"/>
    </source>
</evidence>
<organism evidence="2 3">
    <name type="scientific">Prevotella multiformis DSM 16608</name>
    <dbReference type="NCBI Taxonomy" id="888743"/>
    <lineage>
        <taxon>Bacteria</taxon>
        <taxon>Pseudomonadati</taxon>
        <taxon>Bacteroidota</taxon>
        <taxon>Bacteroidia</taxon>
        <taxon>Bacteroidales</taxon>
        <taxon>Prevotellaceae</taxon>
        <taxon>Prevotella</taxon>
    </lineage>
</organism>
<feature type="region of interest" description="Disordered" evidence="1">
    <location>
        <begin position="1"/>
        <end position="46"/>
    </location>
</feature>
<dbReference type="AlphaFoldDB" id="F0F6R9"/>